<comment type="caution">
    <text evidence="3">The sequence shown here is derived from an EMBL/GenBank/DDBJ whole genome shotgun (WGS) entry which is preliminary data.</text>
</comment>
<keyword evidence="2" id="KW-1133">Transmembrane helix</keyword>
<feature type="transmembrane region" description="Helical" evidence="2">
    <location>
        <begin position="7"/>
        <end position="29"/>
    </location>
</feature>
<dbReference type="RefSeq" id="WP_004418641.1">
    <property type="nucleotide sequence ID" value="NZ_AORH01000003.1"/>
</dbReference>
<keyword evidence="2" id="KW-0472">Membrane</keyword>
<feature type="coiled-coil region" evidence="1">
    <location>
        <begin position="63"/>
        <end position="148"/>
    </location>
</feature>
<keyword evidence="2" id="KW-0812">Transmembrane</keyword>
<dbReference type="Proteomes" id="UP000013220">
    <property type="component" value="Unassembled WGS sequence"/>
</dbReference>
<gene>
    <name evidence="3" type="ORF">MBVG_0050</name>
</gene>
<evidence type="ECO:0000313" key="3">
    <source>
        <dbReference type="EMBL" id="ENY70275.1"/>
    </source>
</evidence>
<sequence length="756" mass="89913">MHKLNKILLSLFSPIVVASSIYLTSLVVVNSNKKASKPKTLNTTDISKPDKQGIEINEDEIQIQNLIKKINDDETLLDEQKTELNKSIDKINLLKSKNNKDWETEFKNTEAKLESFINENKQNAIKLSAKLEEDIAKNRQKIKETNDSFNSGWSSDYEDSILSDTEKQYINNYYSDKLQKIEEKYNLVKNKNINEINKLAKELEKDYKEIDEYKNALGKYIDNKLIGLKNQLPNGYFDEFLEPINKEHQMQIDKISNFVKTNQAPTYEALKQFNETIDKINSRLVEKYNEELAKASNDNLRRAIDETYELINKIAPDSNYYNYIAISDDELYGKDLRNRSGLIEKLRAIPYNDSDIGYLYPESEKIAKYYEVLQIQKQVIENKKKYFESENYKNDKKYNSVKISDPKIIFDWFKDYQKIVNSAEFKNNFDNNHNVLCLLVIKKNGETPKSNGFDQFWKLNDINIFKNEKWDELDRITTLSETNIPLRYKEDTFTHYSNAKIRFEYGNTNYNRGILTRYDDNKKILDQYYLMDVYTPQHSWAELITKYNNPLFKDDKYLLLNPNAPKEQQFKKDIFNISWEEFNKHQTKDYLEKMWYFAHDYTFSISEYLKSIVDEKIKEISDKNLHNFIEKYWKPRSDELYKNHIKIKKDKPVSMPFEMQKFNKFKEEFQSWFEYANSSEIFKEFAVLYTEFSNLISSANKQNESHKQILDKYQKLEIKLQTLIENKNNSDNEYQLLTSELKTLISEAKKHLNNNS</sequence>
<keyword evidence="1" id="KW-0175">Coiled coil</keyword>
<evidence type="ECO:0000256" key="2">
    <source>
        <dbReference type="SAM" id="Phobius"/>
    </source>
</evidence>
<accession>N9TW58</accession>
<dbReference type="AlphaFoldDB" id="N9TW58"/>
<protein>
    <submittedName>
        <fullName evidence="3">Uncharacterized protein</fullName>
    </submittedName>
</protein>
<keyword evidence="4" id="KW-1185">Reference proteome</keyword>
<dbReference type="EMBL" id="AORH01000003">
    <property type="protein sequence ID" value="ENY70275.1"/>
    <property type="molecule type" value="Genomic_DNA"/>
</dbReference>
<proteinExistence type="predicted"/>
<evidence type="ECO:0000313" key="4">
    <source>
        <dbReference type="Proteomes" id="UP000013220"/>
    </source>
</evidence>
<evidence type="ECO:0000256" key="1">
    <source>
        <dbReference type="SAM" id="Coils"/>
    </source>
</evidence>
<reference evidence="3 4" key="1">
    <citation type="journal article" date="2013" name="Genome Announc.">
        <title>Draft Genome Sequences of Mycoplasma alkalescens, Mycoplasma arginini, and Mycoplasma bovigenitalium, Three Species with Equivocal Pathogenic Status for Cattle.</title>
        <authorList>
            <person name="Manso-Silvan L."/>
            <person name="Tardy F."/>
            <person name="Baranowski E."/>
            <person name="Barre A."/>
            <person name="Blanchard A."/>
            <person name="Breton M."/>
            <person name="Couture C."/>
            <person name="Citti C."/>
            <person name="Dordet-Frisoni E."/>
            <person name="Dupuy V."/>
            <person name="Gaurivaud P."/>
            <person name="Jacob D."/>
            <person name="Lemaitre C."/>
            <person name="Nikolski M."/>
            <person name="Nouvel L.X."/>
            <person name="Poumarat F."/>
            <person name="Thebault P."/>
            <person name="Theil S."/>
            <person name="Thiaucourt F."/>
            <person name="Sirand-Pugnet P."/>
        </authorList>
    </citation>
    <scope>NUCLEOTIDE SEQUENCE [LARGE SCALE GENOMIC DNA]</scope>
    <source>
        <strain evidence="3 4">51080</strain>
    </source>
</reference>
<name>N9TW58_9BACT</name>
<feature type="coiled-coil region" evidence="1">
    <location>
        <begin position="696"/>
        <end position="747"/>
    </location>
</feature>
<organism evidence="3 4">
    <name type="scientific">Mycoplasmopsis bovigenitalium 51080</name>
    <dbReference type="NCBI Taxonomy" id="1188235"/>
    <lineage>
        <taxon>Bacteria</taxon>
        <taxon>Bacillati</taxon>
        <taxon>Mycoplasmatota</taxon>
        <taxon>Mycoplasmoidales</taxon>
        <taxon>Metamycoplasmataceae</taxon>
        <taxon>Mycoplasmopsis</taxon>
    </lineage>
</organism>
<dbReference type="PATRIC" id="fig|1188235.3.peg.5"/>